<evidence type="ECO:0000256" key="1">
    <source>
        <dbReference type="SAM" id="Phobius"/>
    </source>
</evidence>
<keyword evidence="3" id="KW-1185">Reference proteome</keyword>
<dbReference type="AlphaFoldDB" id="A0A6I4IC60"/>
<feature type="transmembrane region" description="Helical" evidence="1">
    <location>
        <begin position="41"/>
        <end position="62"/>
    </location>
</feature>
<name>A0A6I4IC60_9SPHI</name>
<keyword evidence="1" id="KW-0812">Transmembrane</keyword>
<feature type="transmembrane region" description="Helical" evidence="1">
    <location>
        <begin position="96"/>
        <end position="115"/>
    </location>
</feature>
<protein>
    <submittedName>
        <fullName evidence="2">Uncharacterized protein</fullName>
    </submittedName>
</protein>
<dbReference type="OrthoDB" id="798211at2"/>
<evidence type="ECO:0000313" key="2">
    <source>
        <dbReference type="EMBL" id="MVN91448.1"/>
    </source>
</evidence>
<feature type="transmembrane region" description="Helical" evidence="1">
    <location>
        <begin position="69"/>
        <end position="90"/>
    </location>
</feature>
<keyword evidence="1" id="KW-1133">Transmembrane helix</keyword>
<evidence type="ECO:0000313" key="3">
    <source>
        <dbReference type="Proteomes" id="UP000434850"/>
    </source>
</evidence>
<comment type="caution">
    <text evidence="2">The sequence shown here is derived from an EMBL/GenBank/DDBJ whole genome shotgun (WGS) entry which is preliminary data.</text>
</comment>
<dbReference type="RefSeq" id="WP_157541677.1">
    <property type="nucleotide sequence ID" value="NZ_WQLA01000003.1"/>
</dbReference>
<dbReference type="Proteomes" id="UP000434850">
    <property type="component" value="Unassembled WGS sequence"/>
</dbReference>
<accession>A0A6I4IC60</accession>
<dbReference type="EMBL" id="WQLA01000003">
    <property type="protein sequence ID" value="MVN91448.1"/>
    <property type="molecule type" value="Genomic_DNA"/>
</dbReference>
<keyword evidence="1" id="KW-0472">Membrane</keyword>
<sequence>MSTLNLHILAAAPARIFKSLHLSPWKAYLKFLDNQESYKTMWWFINLVVHANLVLAVPAVLVYYYNASVLLVGLTVGGFFANLVANMGGFGIRVTLTAFFASLLVNFGLLTFYICV</sequence>
<organism evidence="2 3">
    <name type="scientific">Mucilaginibacter aquatilis</name>
    <dbReference type="NCBI Taxonomy" id="1517760"/>
    <lineage>
        <taxon>Bacteria</taxon>
        <taxon>Pseudomonadati</taxon>
        <taxon>Bacteroidota</taxon>
        <taxon>Sphingobacteriia</taxon>
        <taxon>Sphingobacteriales</taxon>
        <taxon>Sphingobacteriaceae</taxon>
        <taxon>Mucilaginibacter</taxon>
    </lineage>
</organism>
<proteinExistence type="predicted"/>
<reference evidence="2 3" key="1">
    <citation type="submission" date="2019-12" db="EMBL/GenBank/DDBJ databases">
        <title>Mucilaginibacter sp. HME9299 genome sequencing and assembly.</title>
        <authorList>
            <person name="Kang H."/>
            <person name="Kim H."/>
            <person name="Joh K."/>
        </authorList>
    </citation>
    <scope>NUCLEOTIDE SEQUENCE [LARGE SCALE GENOMIC DNA]</scope>
    <source>
        <strain evidence="2 3">HME9299</strain>
    </source>
</reference>
<gene>
    <name evidence="2" type="ORF">GO816_09965</name>
</gene>